<dbReference type="Gene3D" id="3.30.70.270">
    <property type="match status" value="1"/>
</dbReference>
<sequence>MDVMFNEIRDRMDRQDAVIAGWREGRPQGGPYVRRQARRAPVDDSDGDHEDEFEGEEDQASLNGNIKMKIPSFQGKNDPEAYLEWEKKVELIFECHNYSEEKKRRIEKLPWQGSEWAESGHCQCGGIATLCGVGGHEPICAILELACRVECDLRMAVKDCGKSVLSTATSAKGIAVDEEKVKAIKEWPTPKSITEVRSFHGLASFYRRFVKDFSTLAAPLTEIVKKSVGFKWGSEQDRAFIERLFIRATKYWFDLSVECDIPTDMRVGNLTSHMYRYWDRLNEAFAKYVKSGYDTVSISKMPKIPLTNPRFKPYSLSLTTYSRKEGYGFAEWDAGCHSWIMHGKAMSSRCQEAEFALLAMPLKQGKTVALATSSTNSTNSEGSNKKARENDDTNPSSRILGKAKAGDSADLRRSKPVVLAICAAPVGSNVIASSLIVIDEGPSDPVSQALPSPSTSEGRVYIPEVIERDDSSNTSNISDHDDTSIQEVPLRMAPPATADIPESAAHSQENDLNTLPQIDTV</sequence>
<feature type="compositionally biased region" description="Low complexity" evidence="1">
    <location>
        <begin position="372"/>
        <end position="382"/>
    </location>
</feature>
<proteinExistence type="predicted"/>
<gene>
    <name evidence="2" type="ORF">FSB_LOCUS46291</name>
</gene>
<organism evidence="2">
    <name type="scientific">Fagus sylvatica</name>
    <name type="common">Beechnut</name>
    <dbReference type="NCBI Taxonomy" id="28930"/>
    <lineage>
        <taxon>Eukaryota</taxon>
        <taxon>Viridiplantae</taxon>
        <taxon>Streptophyta</taxon>
        <taxon>Embryophyta</taxon>
        <taxon>Tracheophyta</taxon>
        <taxon>Spermatophyta</taxon>
        <taxon>Magnoliopsida</taxon>
        <taxon>eudicotyledons</taxon>
        <taxon>Gunneridae</taxon>
        <taxon>Pentapetalae</taxon>
        <taxon>rosids</taxon>
        <taxon>fabids</taxon>
        <taxon>Fagales</taxon>
        <taxon>Fagaceae</taxon>
        <taxon>Fagus</taxon>
    </lineage>
</organism>
<feature type="region of interest" description="Disordered" evidence="1">
    <location>
        <begin position="23"/>
        <end position="58"/>
    </location>
</feature>
<dbReference type="InterPro" id="IPR043502">
    <property type="entry name" value="DNA/RNA_pol_sf"/>
</dbReference>
<dbReference type="PANTHER" id="PTHR35046:SF9">
    <property type="entry name" value="RNA-DIRECTED DNA POLYMERASE"/>
    <property type="match status" value="1"/>
</dbReference>
<feature type="region of interest" description="Disordered" evidence="1">
    <location>
        <begin position="467"/>
        <end position="521"/>
    </location>
</feature>
<feature type="compositionally biased region" description="Polar residues" evidence="1">
    <location>
        <begin position="505"/>
        <end position="521"/>
    </location>
</feature>
<name>A0A2N9I312_FAGSY</name>
<evidence type="ECO:0008006" key="3">
    <source>
        <dbReference type="Google" id="ProtNLM"/>
    </source>
</evidence>
<evidence type="ECO:0000313" key="2">
    <source>
        <dbReference type="EMBL" id="SPD18409.1"/>
    </source>
</evidence>
<dbReference type="SUPFAM" id="SSF56672">
    <property type="entry name" value="DNA/RNA polymerases"/>
    <property type="match status" value="1"/>
</dbReference>
<dbReference type="FunFam" id="3.30.70.270:FF:000020">
    <property type="entry name" value="Transposon Tf2-6 polyprotein-like Protein"/>
    <property type="match status" value="1"/>
</dbReference>
<dbReference type="PANTHER" id="PTHR35046">
    <property type="entry name" value="ZINC KNUCKLE (CCHC-TYPE) FAMILY PROTEIN"/>
    <property type="match status" value="1"/>
</dbReference>
<feature type="region of interest" description="Disordered" evidence="1">
    <location>
        <begin position="369"/>
        <end position="407"/>
    </location>
</feature>
<dbReference type="EMBL" id="OIVN01004624">
    <property type="protein sequence ID" value="SPD18409.1"/>
    <property type="molecule type" value="Genomic_DNA"/>
</dbReference>
<evidence type="ECO:0000256" key="1">
    <source>
        <dbReference type="SAM" id="MobiDB-lite"/>
    </source>
</evidence>
<dbReference type="InterPro" id="IPR043128">
    <property type="entry name" value="Rev_trsase/Diguanyl_cyclase"/>
</dbReference>
<accession>A0A2N9I312</accession>
<dbReference type="AlphaFoldDB" id="A0A2N9I312"/>
<protein>
    <recommendedName>
        <fullName evidence="3">Reverse transcriptase/retrotransposon-derived protein RNase H-like domain-containing protein</fullName>
    </recommendedName>
</protein>
<feature type="compositionally biased region" description="Acidic residues" evidence="1">
    <location>
        <begin position="43"/>
        <end position="58"/>
    </location>
</feature>
<reference evidence="2" key="1">
    <citation type="submission" date="2018-02" db="EMBL/GenBank/DDBJ databases">
        <authorList>
            <person name="Cohen D.B."/>
            <person name="Kent A.D."/>
        </authorList>
    </citation>
    <scope>NUCLEOTIDE SEQUENCE</scope>
</reference>